<reference evidence="1 2" key="1">
    <citation type="submission" date="2018-08" db="EMBL/GenBank/DDBJ databases">
        <title>Meiothermus granaticius genome AF-68 sequencing project.</title>
        <authorList>
            <person name="Da Costa M.S."/>
            <person name="Albuquerque L."/>
            <person name="Raposo P."/>
            <person name="Froufe H.J.C."/>
            <person name="Barroso C.S."/>
            <person name="Egas C."/>
        </authorList>
    </citation>
    <scope>NUCLEOTIDE SEQUENCE [LARGE SCALE GENOMIC DNA]</scope>
    <source>
        <strain evidence="1 2">AF-68</strain>
    </source>
</reference>
<evidence type="ECO:0000313" key="2">
    <source>
        <dbReference type="Proteomes" id="UP000266178"/>
    </source>
</evidence>
<gene>
    <name evidence="1" type="ORF">Mgrana_02825</name>
</gene>
<comment type="caution">
    <text evidence="1">The sequence shown here is derived from an EMBL/GenBank/DDBJ whole genome shotgun (WGS) entry which is preliminary data.</text>
</comment>
<dbReference type="Proteomes" id="UP000266178">
    <property type="component" value="Unassembled WGS sequence"/>
</dbReference>
<evidence type="ECO:0000313" key="1">
    <source>
        <dbReference type="EMBL" id="RIH91288.1"/>
    </source>
</evidence>
<sequence>MVYLRLANFMTPTPAPKRNLARYLAALLNRCPNWVAALPEALSGPQLTARSPSGVVYAFDLQMEGPVGEAEVEGLYKALIPGQRGVMVCQTGEYTPAALERAQEHQILLWSFEQLDYLILAAELEMNAPLAYAGLEVEAPKTYAPEAEPSITASGVFRV</sequence>
<organism evidence="1 2">
    <name type="scientific">Meiothermus granaticius NBRC 107808</name>
    <dbReference type="NCBI Taxonomy" id="1227551"/>
    <lineage>
        <taxon>Bacteria</taxon>
        <taxon>Thermotogati</taxon>
        <taxon>Deinococcota</taxon>
        <taxon>Deinococci</taxon>
        <taxon>Thermales</taxon>
        <taxon>Thermaceae</taxon>
        <taxon>Meiothermus</taxon>
    </lineage>
</organism>
<proteinExistence type="predicted"/>
<keyword evidence="2" id="KW-1185">Reference proteome</keyword>
<dbReference type="AlphaFoldDB" id="A0A399F500"/>
<evidence type="ECO:0008006" key="3">
    <source>
        <dbReference type="Google" id="ProtNLM"/>
    </source>
</evidence>
<dbReference type="EMBL" id="QWLB01000049">
    <property type="protein sequence ID" value="RIH91288.1"/>
    <property type="molecule type" value="Genomic_DNA"/>
</dbReference>
<protein>
    <recommendedName>
        <fullName evidence="3">Restriction endonuclease type IV Mrr domain-containing protein</fullName>
    </recommendedName>
</protein>
<accession>A0A399F500</accession>
<name>A0A399F500_9DEIN</name>